<dbReference type="RefSeq" id="WP_213591741.1">
    <property type="nucleotide sequence ID" value="NZ_BOSM01000004.1"/>
</dbReference>
<comment type="caution">
    <text evidence="1">The sequence shown here is derived from an EMBL/GenBank/DDBJ whole genome shotgun (WGS) entry which is preliminary data.</text>
</comment>
<gene>
    <name evidence="1" type="ORF">J15TS10_29160</name>
</gene>
<sequence>MNTINYQERNVAFIDILGFSNLINKSETNPQILIDVYESLKILKEYKDNITSFNSDELSPQVSVFSDNVVISYINNNKDSEYYLVLDCIVLYLSLLAKGILVRGGITTGALYHDKDIVFGPALVKAYHIESNYSIYPRIVCDDTNYGLIIEGSLYKRDFDGLVYIDPIDNLEAVGNGIKESPYEFLSKIYNVIMGIEFTNNLGVDAKILWLRNYMNRCFIKDEDKIVTLNQPRYLITPDKVSRYFDESDKI</sequence>
<evidence type="ECO:0008006" key="3">
    <source>
        <dbReference type="Google" id="ProtNLM"/>
    </source>
</evidence>
<dbReference type="EMBL" id="BOSM01000004">
    <property type="protein sequence ID" value="GIP59102.1"/>
    <property type="molecule type" value="Genomic_DNA"/>
</dbReference>
<protein>
    <recommendedName>
        <fullName evidence="3">Guanylate cyclase domain-containing protein</fullName>
    </recommendedName>
</protein>
<accession>A0ABQ4MT62</accession>
<dbReference type="Proteomes" id="UP000681290">
    <property type="component" value="Unassembled WGS sequence"/>
</dbReference>
<proteinExistence type="predicted"/>
<keyword evidence="2" id="KW-1185">Reference proteome</keyword>
<reference evidence="1 2" key="1">
    <citation type="submission" date="2021-03" db="EMBL/GenBank/DDBJ databases">
        <title>Antimicrobial resistance genes in bacteria isolated from Japanese honey, and their potential for conferring macrolide and lincosamide resistance in the American foulbrood pathogen Paenibacillus larvae.</title>
        <authorList>
            <person name="Okamoto M."/>
            <person name="Kumagai M."/>
            <person name="Kanamori H."/>
            <person name="Takamatsu D."/>
        </authorList>
    </citation>
    <scope>NUCLEOTIDE SEQUENCE [LARGE SCALE GENOMIC DNA]</scope>
    <source>
        <strain evidence="1 2">J15TS10</strain>
    </source>
</reference>
<evidence type="ECO:0000313" key="2">
    <source>
        <dbReference type="Proteomes" id="UP000681290"/>
    </source>
</evidence>
<organism evidence="1 2">
    <name type="scientific">Paenibacillus woosongensis</name>
    <dbReference type="NCBI Taxonomy" id="307580"/>
    <lineage>
        <taxon>Bacteria</taxon>
        <taxon>Bacillati</taxon>
        <taxon>Bacillota</taxon>
        <taxon>Bacilli</taxon>
        <taxon>Bacillales</taxon>
        <taxon>Paenibacillaceae</taxon>
        <taxon>Paenibacillus</taxon>
    </lineage>
</organism>
<evidence type="ECO:0000313" key="1">
    <source>
        <dbReference type="EMBL" id="GIP59102.1"/>
    </source>
</evidence>
<name>A0ABQ4MT62_9BACL</name>